<keyword evidence="2" id="KW-1185">Reference proteome</keyword>
<evidence type="ECO:0000313" key="1">
    <source>
        <dbReference type="EMBL" id="ACV64388.1"/>
    </source>
</evidence>
<dbReference type="HOGENOM" id="CLU_2492730_0_0_9"/>
<name>C8VWM4_DESAS</name>
<gene>
    <name evidence="1" type="ordered locus">Dtox_3679</name>
</gene>
<organism evidence="1 2">
    <name type="scientific">Desulfofarcimen acetoxidans (strain ATCC 49208 / DSM 771 / KCTC 5769 / VKM B-1644 / 5575)</name>
    <name type="common">Desulfotomaculum acetoxidans</name>
    <dbReference type="NCBI Taxonomy" id="485916"/>
    <lineage>
        <taxon>Bacteria</taxon>
        <taxon>Bacillati</taxon>
        <taxon>Bacillota</taxon>
        <taxon>Clostridia</taxon>
        <taxon>Eubacteriales</taxon>
        <taxon>Peptococcaceae</taxon>
        <taxon>Desulfofarcimen</taxon>
    </lineage>
</organism>
<proteinExistence type="predicted"/>
<sequence>MMHEEFCKLVSHVDTSVELPDLVTYSNTIEPVYLDYPTQGNLKKDFYVDMYINFGTRIFEDMLARARRVESLTSQIRSMQSELKSL</sequence>
<dbReference type="OrthoDB" id="1956697at2"/>
<reference evidence="1 2" key="1">
    <citation type="journal article" date="2009" name="Stand. Genomic Sci.">
        <title>Complete genome sequence of Desulfotomaculum acetoxidans type strain (5575).</title>
        <authorList>
            <person name="Spring S."/>
            <person name="Lapidus A."/>
            <person name="Schroder M."/>
            <person name="Gleim D."/>
            <person name="Sims D."/>
            <person name="Meincke L."/>
            <person name="Glavina Del Rio T."/>
            <person name="Tice H."/>
            <person name="Copeland A."/>
            <person name="Cheng J.F."/>
            <person name="Lucas S."/>
            <person name="Chen F."/>
            <person name="Nolan M."/>
            <person name="Bruce D."/>
            <person name="Goodwin L."/>
            <person name="Pitluck S."/>
            <person name="Ivanova N."/>
            <person name="Mavromatis K."/>
            <person name="Mikhailova N."/>
            <person name="Pati A."/>
            <person name="Chen A."/>
            <person name="Palaniappan K."/>
            <person name="Land M."/>
            <person name="Hauser L."/>
            <person name="Chang Y.J."/>
            <person name="Jeffries C.D."/>
            <person name="Chain P."/>
            <person name="Saunders E."/>
            <person name="Brettin T."/>
            <person name="Detter J.C."/>
            <person name="Goker M."/>
            <person name="Bristow J."/>
            <person name="Eisen J.A."/>
            <person name="Markowitz V."/>
            <person name="Hugenholtz P."/>
            <person name="Kyrpides N.C."/>
            <person name="Klenk H.P."/>
            <person name="Han C."/>
        </authorList>
    </citation>
    <scope>NUCLEOTIDE SEQUENCE [LARGE SCALE GENOMIC DNA]</scope>
    <source>
        <strain evidence="2">ATCC 49208 / DSM 771 / VKM B-1644</strain>
    </source>
</reference>
<dbReference type="Proteomes" id="UP000002217">
    <property type="component" value="Chromosome"/>
</dbReference>
<dbReference type="STRING" id="485916.Dtox_3679"/>
<dbReference type="KEGG" id="dae:Dtox_3679"/>
<accession>C8VWM4</accession>
<protein>
    <submittedName>
        <fullName evidence="1">Uncharacterized protein</fullName>
    </submittedName>
</protein>
<evidence type="ECO:0000313" key="2">
    <source>
        <dbReference type="Proteomes" id="UP000002217"/>
    </source>
</evidence>
<dbReference type="RefSeq" id="WP_015759075.1">
    <property type="nucleotide sequence ID" value="NC_013216.1"/>
</dbReference>
<dbReference type="EMBL" id="CP001720">
    <property type="protein sequence ID" value="ACV64388.1"/>
    <property type="molecule type" value="Genomic_DNA"/>
</dbReference>
<dbReference type="AlphaFoldDB" id="C8VWM4"/>